<gene>
    <name evidence="1" type="ORF">THAOC_03602</name>
</gene>
<dbReference type="AlphaFoldDB" id="K0TKR5"/>
<sequence length="194" mass="18885">MATAAAAFAPVQQQAGSHVALHATASKAAPTALTTSKVDSTGNNLAVKNFLSSAENARLLSKVASSGLLSKASAAGITLSKVEPLIIFAAEKGLLDEVLILTEAAGPDIIPLLPTVVDLAPQALPLLAIALDIPPAALSLASLASFAGAAALVGTVPDDTVIEVAAQTLGAVLLGTAGVAAGVGAGVLGKVKSL</sequence>
<dbReference type="OrthoDB" id="201162at2759"/>
<protein>
    <submittedName>
        <fullName evidence="1">Uncharacterized protein</fullName>
    </submittedName>
</protein>
<dbReference type="eggNOG" id="ENOG502RVT2">
    <property type="taxonomic scope" value="Eukaryota"/>
</dbReference>
<accession>K0TKR5</accession>
<dbReference type="InterPro" id="IPR009500">
    <property type="entry name" value="DUF1118"/>
</dbReference>
<name>K0TKR5_THAOC</name>
<proteinExistence type="predicted"/>
<dbReference type="Pfam" id="PF06549">
    <property type="entry name" value="DUF1118"/>
    <property type="match status" value="1"/>
</dbReference>
<dbReference type="Proteomes" id="UP000266841">
    <property type="component" value="Unassembled WGS sequence"/>
</dbReference>
<reference evidence="1 2" key="1">
    <citation type="journal article" date="2012" name="Genome Biol.">
        <title>Genome and low-iron response of an oceanic diatom adapted to chronic iron limitation.</title>
        <authorList>
            <person name="Lommer M."/>
            <person name="Specht M."/>
            <person name="Roy A.S."/>
            <person name="Kraemer L."/>
            <person name="Andreson R."/>
            <person name="Gutowska M.A."/>
            <person name="Wolf J."/>
            <person name="Bergner S.V."/>
            <person name="Schilhabel M.B."/>
            <person name="Klostermeier U.C."/>
            <person name="Beiko R.G."/>
            <person name="Rosenstiel P."/>
            <person name="Hippler M."/>
            <person name="Laroche J."/>
        </authorList>
    </citation>
    <scope>NUCLEOTIDE SEQUENCE [LARGE SCALE GENOMIC DNA]</scope>
    <source>
        <strain evidence="1 2">CCMP1005</strain>
    </source>
</reference>
<dbReference type="EMBL" id="AGNL01003421">
    <property type="protein sequence ID" value="EJK74706.1"/>
    <property type="molecule type" value="Genomic_DNA"/>
</dbReference>
<keyword evidence="2" id="KW-1185">Reference proteome</keyword>
<evidence type="ECO:0000313" key="1">
    <source>
        <dbReference type="EMBL" id="EJK74706.1"/>
    </source>
</evidence>
<dbReference type="OMA" id="HCCDRTI"/>
<evidence type="ECO:0000313" key="2">
    <source>
        <dbReference type="Proteomes" id="UP000266841"/>
    </source>
</evidence>
<organism evidence="1 2">
    <name type="scientific">Thalassiosira oceanica</name>
    <name type="common">Marine diatom</name>
    <dbReference type="NCBI Taxonomy" id="159749"/>
    <lineage>
        <taxon>Eukaryota</taxon>
        <taxon>Sar</taxon>
        <taxon>Stramenopiles</taxon>
        <taxon>Ochrophyta</taxon>
        <taxon>Bacillariophyta</taxon>
        <taxon>Coscinodiscophyceae</taxon>
        <taxon>Thalassiosirophycidae</taxon>
        <taxon>Thalassiosirales</taxon>
        <taxon>Thalassiosiraceae</taxon>
        <taxon>Thalassiosira</taxon>
    </lineage>
</organism>
<comment type="caution">
    <text evidence="1">The sequence shown here is derived from an EMBL/GenBank/DDBJ whole genome shotgun (WGS) entry which is preliminary data.</text>
</comment>